<dbReference type="RefSeq" id="WP_377573372.1">
    <property type="nucleotide sequence ID" value="NZ_JBHTMP010000037.1"/>
</dbReference>
<dbReference type="EMBL" id="JBHTMP010000037">
    <property type="protein sequence ID" value="MFD1323800.1"/>
    <property type="molecule type" value="Genomic_DNA"/>
</dbReference>
<gene>
    <name evidence="2" type="ORF">ACFQ4H_22180</name>
</gene>
<evidence type="ECO:0000313" key="3">
    <source>
        <dbReference type="Proteomes" id="UP001597260"/>
    </source>
</evidence>
<accession>A0ABW3YI24</accession>
<protein>
    <submittedName>
        <fullName evidence="2">Uncharacterized protein</fullName>
    </submittedName>
</protein>
<sequence length="48" mass="4957">MSQQVGIKLGTAIMSTIATGTIHALGTETTGTVLTERSPDQPEIAMTP</sequence>
<comment type="caution">
    <text evidence="2">The sequence shown here is derived from an EMBL/GenBank/DDBJ whole genome shotgun (WGS) entry which is preliminary data.</text>
</comment>
<proteinExistence type="predicted"/>
<evidence type="ECO:0000313" key="2">
    <source>
        <dbReference type="EMBL" id="MFD1323800.1"/>
    </source>
</evidence>
<name>A0ABW3YI24_9ACTN</name>
<feature type="region of interest" description="Disordered" evidence="1">
    <location>
        <begin position="29"/>
        <end position="48"/>
    </location>
</feature>
<organism evidence="2 3">
    <name type="scientific">Micromonospora sonneratiae</name>
    <dbReference type="NCBI Taxonomy" id="1184706"/>
    <lineage>
        <taxon>Bacteria</taxon>
        <taxon>Bacillati</taxon>
        <taxon>Actinomycetota</taxon>
        <taxon>Actinomycetes</taxon>
        <taxon>Micromonosporales</taxon>
        <taxon>Micromonosporaceae</taxon>
        <taxon>Micromonospora</taxon>
    </lineage>
</organism>
<dbReference type="Proteomes" id="UP001597260">
    <property type="component" value="Unassembled WGS sequence"/>
</dbReference>
<evidence type="ECO:0000256" key="1">
    <source>
        <dbReference type="SAM" id="MobiDB-lite"/>
    </source>
</evidence>
<keyword evidence="3" id="KW-1185">Reference proteome</keyword>
<reference evidence="3" key="1">
    <citation type="journal article" date="2019" name="Int. J. Syst. Evol. Microbiol.">
        <title>The Global Catalogue of Microorganisms (GCM) 10K type strain sequencing project: providing services to taxonomists for standard genome sequencing and annotation.</title>
        <authorList>
            <consortium name="The Broad Institute Genomics Platform"/>
            <consortium name="The Broad Institute Genome Sequencing Center for Infectious Disease"/>
            <person name="Wu L."/>
            <person name="Ma J."/>
        </authorList>
    </citation>
    <scope>NUCLEOTIDE SEQUENCE [LARGE SCALE GENOMIC DNA]</scope>
    <source>
        <strain evidence="3">JCM 31037</strain>
    </source>
</reference>